<reference evidence="3" key="1">
    <citation type="journal article" date="2014" name="Biotechnol. Biofuels">
        <title>Comparison of single-molecule sequencing and hybrid approaches for finishing the genome of Clostridium autoethanogenum and analysis of CRISPR systems in industrial relevant Clostridia.</title>
        <authorList>
            <person name="Brown S.D."/>
            <person name="Nagaraju S."/>
            <person name="Utturkar S."/>
            <person name="De Tissera S."/>
            <person name="Segovia S."/>
            <person name="Mitchell W."/>
            <person name="Land M.L."/>
            <person name="Dassanayake A."/>
            <person name="Kopke M."/>
        </authorList>
    </citation>
    <scope>NUCLEOTIDE SEQUENCE [LARGE SCALE GENOMIC DNA]</scope>
    <source>
        <strain evidence="3">DSM 10061</strain>
    </source>
</reference>
<gene>
    <name evidence="2" type="ORF">CAETHG_0689</name>
</gene>
<name>A0ABM5NRS9_9CLOT</name>
<accession>A0ABM5NRS9</accession>
<dbReference type="EMBL" id="CP006763">
    <property type="protein sequence ID" value="AGY74918.1"/>
    <property type="molecule type" value="Genomic_DNA"/>
</dbReference>
<organism evidence="2 3">
    <name type="scientific">Clostridium autoethanogenum DSM 10061</name>
    <dbReference type="NCBI Taxonomy" id="1341692"/>
    <lineage>
        <taxon>Bacteria</taxon>
        <taxon>Bacillati</taxon>
        <taxon>Bacillota</taxon>
        <taxon>Clostridia</taxon>
        <taxon>Eubacteriales</taxon>
        <taxon>Clostridiaceae</taxon>
        <taxon>Clostridium</taxon>
    </lineage>
</organism>
<proteinExistence type="predicted"/>
<dbReference type="RefSeq" id="WP_023161930.1">
    <property type="nucleotide sequence ID" value="NC_022592.1"/>
</dbReference>
<sequence length="238" mass="27701">MLGKNMKELCKYIMISLTIITVLAFSFCTIFCTFKSFNDIKRLNNQVIQIMTYIDSNKVIFAKKVQDLKSINKVNENVNKDMIEDIKKDMQSYYSNITTNTIDRINMDIAILAVIATVFALFGICISFININAFRDIDKKSKMIEDCKKQTDELKAMQYLLLGKLYEMSGNKNRIKYAIEEYKKAKGLPNSQIITTQLIDIYSDLFEKTKDGKFLELCIDCIEEEEKKKKKKKINQFL</sequence>
<evidence type="ECO:0000313" key="2">
    <source>
        <dbReference type="EMBL" id="AGY74918.1"/>
    </source>
</evidence>
<dbReference type="Proteomes" id="UP000017590">
    <property type="component" value="Chromosome"/>
</dbReference>
<keyword evidence="3" id="KW-1185">Reference proteome</keyword>
<feature type="transmembrane region" description="Helical" evidence="1">
    <location>
        <begin position="109"/>
        <end position="134"/>
    </location>
</feature>
<keyword evidence="1" id="KW-0472">Membrane</keyword>
<protein>
    <submittedName>
        <fullName evidence="2">Uncharacterized protein</fullName>
    </submittedName>
</protein>
<feature type="transmembrane region" description="Helical" evidence="1">
    <location>
        <begin position="12"/>
        <end position="37"/>
    </location>
</feature>
<keyword evidence="1" id="KW-0812">Transmembrane</keyword>
<evidence type="ECO:0000313" key="3">
    <source>
        <dbReference type="Proteomes" id="UP000017590"/>
    </source>
</evidence>
<keyword evidence="1" id="KW-1133">Transmembrane helix</keyword>
<evidence type="ECO:0000256" key="1">
    <source>
        <dbReference type="SAM" id="Phobius"/>
    </source>
</evidence>